<keyword evidence="1" id="KW-1133">Transmembrane helix</keyword>
<evidence type="ECO:0000313" key="2">
    <source>
        <dbReference type="EMBL" id="ALP51728.1"/>
    </source>
</evidence>
<dbReference type="AlphaFoldDB" id="A0A0S2T995"/>
<gene>
    <name evidence="2" type="ORF">Tel_00435</name>
</gene>
<evidence type="ECO:0000313" key="3">
    <source>
        <dbReference type="Proteomes" id="UP000055136"/>
    </source>
</evidence>
<dbReference type="KEGG" id="tee:Tel_00435"/>
<feature type="transmembrane region" description="Helical" evidence="1">
    <location>
        <begin position="60"/>
        <end position="81"/>
    </location>
</feature>
<feature type="transmembrane region" description="Helical" evidence="1">
    <location>
        <begin position="12"/>
        <end position="40"/>
    </location>
</feature>
<name>A0A0S2T995_9GAMM</name>
<accession>A0A0S2T995</accession>
<keyword evidence="1" id="KW-0472">Membrane</keyword>
<dbReference type="Proteomes" id="UP000055136">
    <property type="component" value="Chromosome"/>
</dbReference>
<dbReference type="EMBL" id="CP013099">
    <property type="protein sequence ID" value="ALP51728.1"/>
    <property type="molecule type" value="Genomic_DNA"/>
</dbReference>
<sequence length="93" mass="9990">MENKLTPRNTFVLALIGGVTTGMGNGSVFGAALMCALGRGRFETWGGWGMQAYDPSTFQGFVNWCMLIFGAAFMIILLIALNRHGKLEAATAK</sequence>
<reference evidence="2" key="1">
    <citation type="submission" date="2015-10" db="EMBL/GenBank/DDBJ databases">
        <title>Description of Candidatus Tenderia electrophaga gen. nov, sp. nov., an Uncultivated Electroautotroph from a Biocathode Enrichment.</title>
        <authorList>
            <person name="Eddie B.J."/>
            <person name="Malanoski A.P."/>
            <person name="Wang Z."/>
            <person name="Hall R.J."/>
            <person name="Oh S.D."/>
            <person name="Heiner C."/>
            <person name="Lin B."/>
            <person name="Strycharz-Glaven S.M."/>
        </authorList>
    </citation>
    <scope>NUCLEOTIDE SEQUENCE [LARGE SCALE GENOMIC DNA]</scope>
    <source>
        <strain evidence="2">NRL1</strain>
    </source>
</reference>
<keyword evidence="3" id="KW-1185">Reference proteome</keyword>
<protein>
    <submittedName>
        <fullName evidence="2">Uncharacterized protein</fullName>
    </submittedName>
</protein>
<keyword evidence="1" id="KW-0812">Transmembrane</keyword>
<proteinExistence type="predicted"/>
<evidence type="ECO:0000256" key="1">
    <source>
        <dbReference type="SAM" id="Phobius"/>
    </source>
</evidence>
<organism evidence="2 3">
    <name type="scientific">Candidatus Tenderia electrophaga</name>
    <dbReference type="NCBI Taxonomy" id="1748243"/>
    <lineage>
        <taxon>Bacteria</taxon>
        <taxon>Pseudomonadati</taxon>
        <taxon>Pseudomonadota</taxon>
        <taxon>Gammaproteobacteria</taxon>
        <taxon>Candidatus Tenderiales</taxon>
        <taxon>Candidatus Tenderiaceae</taxon>
        <taxon>Candidatus Tenderia</taxon>
    </lineage>
</organism>